<dbReference type="Pfam" id="PF22014">
    <property type="entry name" value="DUF6932"/>
    <property type="match status" value="1"/>
</dbReference>
<dbReference type="InterPro" id="IPR053860">
    <property type="entry name" value="DUF6932"/>
</dbReference>
<keyword evidence="2" id="KW-1185">Reference proteome</keyword>
<evidence type="ECO:0000313" key="1">
    <source>
        <dbReference type="EMBL" id="GAA1955992.1"/>
    </source>
</evidence>
<protein>
    <submittedName>
        <fullName evidence="1">Uncharacterized protein</fullName>
    </submittedName>
</protein>
<accession>A0ABP5C0T4</accession>
<organism evidence="1 2">
    <name type="scientific">Nocardioides panacihumi</name>
    <dbReference type="NCBI Taxonomy" id="400774"/>
    <lineage>
        <taxon>Bacteria</taxon>
        <taxon>Bacillati</taxon>
        <taxon>Actinomycetota</taxon>
        <taxon>Actinomycetes</taxon>
        <taxon>Propionibacteriales</taxon>
        <taxon>Nocardioidaceae</taxon>
        <taxon>Nocardioides</taxon>
    </lineage>
</organism>
<dbReference type="EMBL" id="BAAAPB010000001">
    <property type="protein sequence ID" value="GAA1955992.1"/>
    <property type="molecule type" value="Genomic_DNA"/>
</dbReference>
<proteinExistence type="predicted"/>
<dbReference type="Proteomes" id="UP001500571">
    <property type="component" value="Unassembled WGS sequence"/>
</dbReference>
<sequence length="156" mass="17799">MAIPELVDGRLPPGDWEATWGEIEAKFAYNFRRREILTGLQHVAEQLRRHGIQEIWVDGSFVTNKQRPDDADVVYMIPADGDADDWADVGPSRRKHMKQYHRVDLWRYPSPQPPKHSVAGGKLITIKEFFETDGDGNPRGLLHVNITEEGAPDDQE</sequence>
<comment type="caution">
    <text evidence="1">The sequence shown here is derived from an EMBL/GenBank/DDBJ whole genome shotgun (WGS) entry which is preliminary data.</text>
</comment>
<evidence type="ECO:0000313" key="2">
    <source>
        <dbReference type="Proteomes" id="UP001500571"/>
    </source>
</evidence>
<reference evidence="2" key="1">
    <citation type="journal article" date="2019" name="Int. J. Syst. Evol. Microbiol.">
        <title>The Global Catalogue of Microorganisms (GCM) 10K type strain sequencing project: providing services to taxonomists for standard genome sequencing and annotation.</title>
        <authorList>
            <consortium name="The Broad Institute Genomics Platform"/>
            <consortium name="The Broad Institute Genome Sequencing Center for Infectious Disease"/>
            <person name="Wu L."/>
            <person name="Ma J."/>
        </authorList>
    </citation>
    <scope>NUCLEOTIDE SEQUENCE [LARGE SCALE GENOMIC DNA]</scope>
    <source>
        <strain evidence="2">JCM 15309</strain>
    </source>
</reference>
<gene>
    <name evidence="1" type="ORF">GCM10009798_14140</name>
</gene>
<name>A0ABP5C0T4_9ACTN</name>
<dbReference type="RefSeq" id="WP_344043831.1">
    <property type="nucleotide sequence ID" value="NZ_BAAAPB010000001.1"/>
</dbReference>